<proteinExistence type="predicted"/>
<dbReference type="RefSeq" id="YP_009030730.1">
    <property type="nucleotide sequence ID" value="NC_024125.2"/>
</dbReference>
<reference evidence="1 2" key="1">
    <citation type="submission" date="2014-10" db="EMBL/GenBank/DDBJ databases">
        <title>Complete genome sequence of e11/2, a T-even type bacteriophage specific for E. coli O157:H7.</title>
        <authorList>
            <person name="Coffey B."/>
            <person name="Ross P."/>
            <person name="O'Flynn G."/>
            <person name="O'Sullivan O."/>
            <person name="Casey A."/>
            <person name="Callanan M."/>
            <person name="Coffey A."/>
            <person name="McAuliffe O."/>
        </authorList>
    </citation>
    <scope>NUCLEOTIDE SEQUENCE [LARGE SCALE GENOMIC DNA]</scope>
</reference>
<protein>
    <submittedName>
        <fullName evidence="1">Uncharacterized protein</fullName>
    </submittedName>
</protein>
<dbReference type="Proteomes" id="UP000024439">
    <property type="component" value="Segment"/>
</dbReference>
<dbReference type="GeneID" id="19485273"/>
<evidence type="ECO:0000313" key="2">
    <source>
        <dbReference type="Proteomes" id="UP000024439"/>
    </source>
</evidence>
<evidence type="ECO:0000313" key="1">
    <source>
        <dbReference type="EMBL" id="AHY83323.1"/>
    </source>
</evidence>
<dbReference type="KEGG" id="vg:19485273"/>
<keyword evidence="2" id="KW-1185">Reference proteome</keyword>
<accession>A0A023ZVB6</accession>
<dbReference type="EMBL" id="KJ668714">
    <property type="protein sequence ID" value="AHY83323.1"/>
    <property type="molecule type" value="Genomic_DNA"/>
</dbReference>
<name>A0A023ZVB6_9CAUD</name>
<gene>
    <name evidence="1" type="ORF">e112_125</name>
</gene>
<organism evidence="1 2">
    <name type="scientific">Escherichia phage vB_EcoM_112</name>
    <dbReference type="NCBI Taxonomy" id="1495285"/>
    <lineage>
        <taxon>Viruses</taxon>
        <taxon>Duplodnaviria</taxon>
        <taxon>Heunggongvirae</taxon>
        <taxon>Uroviricota</taxon>
        <taxon>Caudoviricetes</taxon>
        <taxon>Pantevenvirales</taxon>
        <taxon>Straboviridae</taxon>
        <taxon>Tevenvirinae</taxon>
        <taxon>Tequatrovirus</taxon>
        <taxon>Tequatrovirus e112</taxon>
    </lineage>
</organism>
<sequence length="77" mass="8700">MLSYKPQLENKFIQDCSLIKNGSESYAIKLWVINPLKGPSINSMVKYGILFISRELGAVHKTLHPLNTPFCNLYCLG</sequence>